<dbReference type="Gene3D" id="3.60.21.10">
    <property type="match status" value="1"/>
</dbReference>
<evidence type="ECO:0000256" key="5">
    <source>
        <dbReference type="ARBA" id="ARBA00061401"/>
    </source>
</evidence>
<dbReference type="PANTHER" id="PTHR36303:SF1">
    <property type="entry name" value="2',3'-CYCLIC-NUCLEOTIDE 2'-PHOSPHODIESTERASE"/>
    <property type="match status" value="1"/>
</dbReference>
<feature type="binding site" evidence="7">
    <location>
        <position position="39"/>
    </location>
    <ligand>
        <name>Fe cation</name>
        <dbReference type="ChEBI" id="CHEBI:24875"/>
        <label>1</label>
    </ligand>
</feature>
<keyword evidence="2 7" id="KW-0479">Metal-binding</keyword>
<evidence type="ECO:0000313" key="8">
    <source>
        <dbReference type="EMBL" id="GFP27372.1"/>
    </source>
</evidence>
<evidence type="ECO:0000256" key="4">
    <source>
        <dbReference type="ARBA" id="ARBA00023004"/>
    </source>
</evidence>
<feature type="binding site" evidence="7">
    <location>
        <position position="40"/>
    </location>
    <ligand>
        <name>Fe cation</name>
        <dbReference type="ChEBI" id="CHEBI:24875"/>
        <label>1</label>
    </ligand>
</feature>
<dbReference type="Pfam" id="PF13277">
    <property type="entry name" value="YmdB"/>
    <property type="match status" value="1"/>
</dbReference>
<comment type="caution">
    <text evidence="8">The sequence shown here is derived from an EMBL/GenBank/DDBJ whole genome shotgun (WGS) entry which is preliminary data.</text>
</comment>
<evidence type="ECO:0000256" key="7">
    <source>
        <dbReference type="PIRSR" id="PIRSR004789-51"/>
    </source>
</evidence>
<sequence>MRVLFLGDVIGRPGRTAVKLLVPSLVHDHGIDLTIANGENAAGGIGIAPEVAKELLSSGVDVITTGNHVWHKKEIYSFIDQEERLLRPANYPPGNPGKEFLVREVKGHAVAVVNLCGRVFMPHLDCPFRCMDGLLKDLKSITNLIIVDFHGEATSEKYAIAWYLDGRVSAVVGTHTHVPTADERILPGGTAYITDAGMVGSTDSVIGVKKEEIIERFLTQRPISFSVAKGHRRLDAVVIDIDEKDGRATSIQRINLDVD</sequence>
<protein>
    <recommendedName>
        <fullName evidence="10">TIGR00282 family metallophosphoesterase</fullName>
    </recommendedName>
</protein>
<dbReference type="GO" id="GO:0004113">
    <property type="term" value="F:2',3'-cyclic-nucleotide 3'-phosphodiesterase activity"/>
    <property type="evidence" value="ECO:0007669"/>
    <property type="project" value="TreeGrafter"/>
</dbReference>
<dbReference type="CDD" id="cd07382">
    <property type="entry name" value="MPP_DR1281"/>
    <property type="match status" value="1"/>
</dbReference>
<feature type="binding site" evidence="7">
    <location>
        <position position="175"/>
    </location>
    <ligand>
        <name>Fe cation</name>
        <dbReference type="ChEBI" id="CHEBI:24875"/>
        <label>2</label>
    </ligand>
</feature>
<comment type="similarity">
    <text evidence="5">Belongs to the YmdB-like family.</text>
</comment>
<name>A0A6V8P446_9ACTN</name>
<dbReference type="Proteomes" id="UP000591948">
    <property type="component" value="Unassembled WGS sequence"/>
</dbReference>
<evidence type="ECO:0008006" key="10">
    <source>
        <dbReference type="Google" id="ProtNLM"/>
    </source>
</evidence>
<accession>A0A6V8P446</accession>
<feature type="binding site" evidence="7">
    <location>
        <position position="150"/>
    </location>
    <ligand>
        <name>Fe cation</name>
        <dbReference type="ChEBI" id="CHEBI:24875"/>
        <label>2</label>
    </ligand>
</feature>
<feature type="binding site" evidence="7">
    <location>
        <position position="67"/>
    </location>
    <ligand>
        <name>Fe cation</name>
        <dbReference type="ChEBI" id="CHEBI:24875"/>
        <label>2</label>
    </ligand>
</feature>
<keyword evidence="9" id="KW-1185">Reference proteome</keyword>
<feature type="binding site" evidence="7">
    <location>
        <position position="39"/>
    </location>
    <ligand>
        <name>Fe cation</name>
        <dbReference type="ChEBI" id="CHEBI:24875"/>
        <label>2</label>
    </ligand>
</feature>
<dbReference type="SUPFAM" id="SSF56300">
    <property type="entry name" value="Metallo-dependent phosphatases"/>
    <property type="match status" value="1"/>
</dbReference>
<dbReference type="PANTHER" id="PTHR36303">
    <property type="entry name" value="2',3'-CYCLIC-NUCLEOTIDE 2'-PHOSPHODIESTERASE"/>
    <property type="match status" value="1"/>
</dbReference>
<dbReference type="InterPro" id="IPR029052">
    <property type="entry name" value="Metallo-depent_PP-like"/>
</dbReference>
<evidence type="ECO:0000256" key="3">
    <source>
        <dbReference type="ARBA" id="ARBA00022801"/>
    </source>
</evidence>
<keyword evidence="3" id="KW-0378">Hydrolase</keyword>
<dbReference type="FunFam" id="3.60.21.10:FF:000016">
    <property type="entry name" value="Putative metallophosphoesterase"/>
    <property type="match status" value="1"/>
</dbReference>
<gene>
    <name evidence="8" type="ORF">HKBW3S33_00785</name>
</gene>
<dbReference type="PIRSF" id="PIRSF004789">
    <property type="entry name" value="DR1281"/>
    <property type="match status" value="1"/>
</dbReference>
<keyword evidence="4" id="KW-0408">Iron</keyword>
<evidence type="ECO:0000256" key="1">
    <source>
        <dbReference type="ARBA" id="ARBA00001965"/>
    </source>
</evidence>
<dbReference type="GO" id="GO:0046872">
    <property type="term" value="F:metal ion binding"/>
    <property type="evidence" value="ECO:0007669"/>
    <property type="project" value="UniProtKB-KW"/>
</dbReference>
<evidence type="ECO:0000256" key="6">
    <source>
        <dbReference type="PIRSR" id="PIRSR004789-50"/>
    </source>
</evidence>
<feature type="binding site" evidence="7">
    <location>
        <position position="177"/>
    </location>
    <ligand>
        <name>Fe cation</name>
        <dbReference type="ChEBI" id="CHEBI:24875"/>
        <label>1</label>
    </ligand>
</feature>
<evidence type="ECO:0000313" key="9">
    <source>
        <dbReference type="Proteomes" id="UP000591948"/>
    </source>
</evidence>
<dbReference type="InterPro" id="IPR005235">
    <property type="entry name" value="YmdB-like"/>
</dbReference>
<dbReference type="RefSeq" id="WP_176233273.1">
    <property type="nucleotide sequence ID" value="NZ_BLRY01000031.1"/>
</dbReference>
<organism evidence="8 9">
    <name type="scientific">Candidatus Hakubella thermalkaliphila</name>
    <dbReference type="NCBI Taxonomy" id="2754717"/>
    <lineage>
        <taxon>Bacteria</taxon>
        <taxon>Bacillati</taxon>
        <taxon>Actinomycetota</taxon>
        <taxon>Actinomycetota incertae sedis</taxon>
        <taxon>Candidatus Hakubellales</taxon>
        <taxon>Candidatus Hakubellaceae</taxon>
        <taxon>Candidatus Hakubella</taxon>
    </lineage>
</organism>
<dbReference type="NCBIfam" id="TIGR00282">
    <property type="entry name" value="TIGR00282 family metallophosphoesterase"/>
    <property type="match status" value="1"/>
</dbReference>
<evidence type="ECO:0000256" key="2">
    <source>
        <dbReference type="ARBA" id="ARBA00022723"/>
    </source>
</evidence>
<proteinExistence type="inferred from homology"/>
<comment type="cofactor">
    <cofactor evidence="1">
        <name>Fe(3+)</name>
        <dbReference type="ChEBI" id="CHEBI:29034"/>
    </cofactor>
</comment>
<reference evidence="8 9" key="1">
    <citation type="journal article" date="2020" name="Front. Microbiol.">
        <title>Single-cell genomics of novel Actinobacteria with the Wood-Ljungdahl pathway discovered in a serpentinizing system.</title>
        <authorList>
            <person name="Merino N."/>
            <person name="Kawai M."/>
            <person name="Boyd E.S."/>
            <person name="Colman D.R."/>
            <person name="McGlynn S.E."/>
            <person name="Nealson K.H."/>
            <person name="Kurokawa K."/>
            <person name="Hongoh Y."/>
        </authorList>
    </citation>
    <scope>NUCLEOTIDE SEQUENCE [LARGE SCALE GENOMIC DNA]</scope>
    <source>
        <strain evidence="8 9">S33</strain>
    </source>
</reference>
<feature type="binding site" evidence="7">
    <location>
        <position position="8"/>
    </location>
    <ligand>
        <name>Fe cation</name>
        <dbReference type="ChEBI" id="CHEBI:24875"/>
        <label>1</label>
    </ligand>
</feature>
<feature type="active site" description="Proton donor" evidence="6">
    <location>
        <position position="68"/>
    </location>
</feature>
<dbReference type="AlphaFoldDB" id="A0A6V8P446"/>
<dbReference type="EMBL" id="BLRY01000031">
    <property type="protein sequence ID" value="GFP27372.1"/>
    <property type="molecule type" value="Genomic_DNA"/>
</dbReference>